<protein>
    <submittedName>
        <fullName evidence="2">Uncharacterized protein</fullName>
    </submittedName>
</protein>
<keyword evidence="3" id="KW-1185">Reference proteome</keyword>
<gene>
    <name evidence="2" type="ORF">ZOSMA_14G00830</name>
</gene>
<dbReference type="AlphaFoldDB" id="A0A0K9PWF6"/>
<evidence type="ECO:0000313" key="2">
    <source>
        <dbReference type="EMBL" id="KMZ73321.1"/>
    </source>
</evidence>
<feature type="compositionally biased region" description="Basic and acidic residues" evidence="1">
    <location>
        <begin position="194"/>
        <end position="205"/>
    </location>
</feature>
<dbReference type="Proteomes" id="UP000036987">
    <property type="component" value="Unassembled WGS sequence"/>
</dbReference>
<comment type="caution">
    <text evidence="2">The sequence shown here is derived from an EMBL/GenBank/DDBJ whole genome shotgun (WGS) entry which is preliminary data.</text>
</comment>
<dbReference type="EMBL" id="LFYR01000585">
    <property type="protein sequence ID" value="KMZ73321.1"/>
    <property type="molecule type" value="Genomic_DNA"/>
</dbReference>
<feature type="region of interest" description="Disordered" evidence="1">
    <location>
        <begin position="192"/>
        <end position="214"/>
    </location>
</feature>
<proteinExistence type="predicted"/>
<name>A0A0K9PWF6_ZOSMR</name>
<organism evidence="2 3">
    <name type="scientific">Zostera marina</name>
    <name type="common">Eelgrass</name>
    <dbReference type="NCBI Taxonomy" id="29655"/>
    <lineage>
        <taxon>Eukaryota</taxon>
        <taxon>Viridiplantae</taxon>
        <taxon>Streptophyta</taxon>
        <taxon>Embryophyta</taxon>
        <taxon>Tracheophyta</taxon>
        <taxon>Spermatophyta</taxon>
        <taxon>Magnoliopsida</taxon>
        <taxon>Liliopsida</taxon>
        <taxon>Zosteraceae</taxon>
        <taxon>Zostera</taxon>
    </lineage>
</organism>
<sequence length="234" mass="26412">MKSFRDSLIMQRYRGSVKSDCNMVDSDFDCGYYEYQNLSQKLASYALKSSEYCNIAIQHIHLALEEIRSTSTNKRHSISPIQDSTAGLVSVRIPDSVQQTKGCAMRSCSGHEEEPFISQKELFAYKPRQCQTCGMCDGHDSRNCPNKYVFPPKGGKQYKSPKELWACKPRRCQTCGRCDGHDSRNCPTVYGSSKKGDEKQNKSLKEPWASKPRQCKTCGMCDGHDSRNCPTKAT</sequence>
<reference evidence="3" key="1">
    <citation type="journal article" date="2016" name="Nature">
        <title>The genome of the seagrass Zostera marina reveals angiosperm adaptation to the sea.</title>
        <authorList>
            <person name="Olsen J.L."/>
            <person name="Rouze P."/>
            <person name="Verhelst B."/>
            <person name="Lin Y.-C."/>
            <person name="Bayer T."/>
            <person name="Collen J."/>
            <person name="Dattolo E."/>
            <person name="De Paoli E."/>
            <person name="Dittami S."/>
            <person name="Maumus F."/>
            <person name="Michel G."/>
            <person name="Kersting A."/>
            <person name="Lauritano C."/>
            <person name="Lohaus R."/>
            <person name="Toepel M."/>
            <person name="Tonon T."/>
            <person name="Vanneste K."/>
            <person name="Amirebrahimi M."/>
            <person name="Brakel J."/>
            <person name="Bostroem C."/>
            <person name="Chovatia M."/>
            <person name="Grimwood J."/>
            <person name="Jenkins J.W."/>
            <person name="Jueterbock A."/>
            <person name="Mraz A."/>
            <person name="Stam W.T."/>
            <person name="Tice H."/>
            <person name="Bornberg-Bauer E."/>
            <person name="Green P.J."/>
            <person name="Pearson G.A."/>
            <person name="Procaccini G."/>
            <person name="Duarte C.M."/>
            <person name="Schmutz J."/>
            <person name="Reusch T.B.H."/>
            <person name="Van de Peer Y."/>
        </authorList>
    </citation>
    <scope>NUCLEOTIDE SEQUENCE [LARGE SCALE GENOMIC DNA]</scope>
    <source>
        <strain evidence="3">cv. Finnish</strain>
    </source>
</reference>
<accession>A0A0K9PWF6</accession>
<evidence type="ECO:0000256" key="1">
    <source>
        <dbReference type="SAM" id="MobiDB-lite"/>
    </source>
</evidence>
<evidence type="ECO:0000313" key="3">
    <source>
        <dbReference type="Proteomes" id="UP000036987"/>
    </source>
</evidence>